<evidence type="ECO:0000256" key="1">
    <source>
        <dbReference type="SAM" id="Phobius"/>
    </source>
</evidence>
<organism evidence="2 3">
    <name type="scientific">Ammoniphilus oxalaticus</name>
    <dbReference type="NCBI Taxonomy" id="66863"/>
    <lineage>
        <taxon>Bacteria</taxon>
        <taxon>Bacillati</taxon>
        <taxon>Bacillota</taxon>
        <taxon>Bacilli</taxon>
        <taxon>Bacillales</taxon>
        <taxon>Paenibacillaceae</taxon>
        <taxon>Aneurinibacillus group</taxon>
        <taxon>Ammoniphilus</taxon>
    </lineage>
</organism>
<dbReference type="AlphaFoldDB" id="A0A419SJM0"/>
<evidence type="ECO:0000313" key="2">
    <source>
        <dbReference type="EMBL" id="RKD24129.1"/>
    </source>
</evidence>
<feature type="transmembrane region" description="Helical" evidence="1">
    <location>
        <begin position="216"/>
        <end position="238"/>
    </location>
</feature>
<keyword evidence="1" id="KW-0812">Transmembrane</keyword>
<feature type="transmembrane region" description="Helical" evidence="1">
    <location>
        <begin position="18"/>
        <end position="37"/>
    </location>
</feature>
<evidence type="ECO:0000313" key="3">
    <source>
        <dbReference type="Proteomes" id="UP000284219"/>
    </source>
</evidence>
<dbReference type="PANTHER" id="PTHR37305:SF2">
    <property type="entry name" value="BACITRACIN TRANSPORT PERMEASE PROTEIN BCRB"/>
    <property type="match status" value="1"/>
</dbReference>
<comment type="caution">
    <text evidence="2">The sequence shown here is derived from an EMBL/GenBank/DDBJ whole genome shotgun (WGS) entry which is preliminary data.</text>
</comment>
<dbReference type="GO" id="GO:0005886">
    <property type="term" value="C:plasma membrane"/>
    <property type="evidence" value="ECO:0007669"/>
    <property type="project" value="UniProtKB-SubCell"/>
</dbReference>
<keyword evidence="3" id="KW-1185">Reference proteome</keyword>
<keyword evidence="1" id="KW-1133">Transmembrane helix</keyword>
<feature type="transmembrane region" description="Helical" evidence="1">
    <location>
        <begin position="157"/>
        <end position="183"/>
    </location>
</feature>
<dbReference type="OrthoDB" id="8613028at2"/>
<reference evidence="2 3" key="1">
    <citation type="submission" date="2016-08" db="EMBL/GenBank/DDBJ databases">
        <title>Novel Firmicute Genomes.</title>
        <authorList>
            <person name="Poppleton D.I."/>
            <person name="Gribaldo S."/>
        </authorList>
    </citation>
    <scope>NUCLEOTIDE SEQUENCE [LARGE SCALE GENOMIC DNA]</scope>
    <source>
        <strain evidence="2 3">RAOx-1</strain>
    </source>
</reference>
<keyword evidence="1" id="KW-0472">Membrane</keyword>
<dbReference type="Pfam" id="PF12679">
    <property type="entry name" value="ABC2_membrane_2"/>
    <property type="match status" value="1"/>
</dbReference>
<dbReference type="Proteomes" id="UP000284219">
    <property type="component" value="Unassembled WGS sequence"/>
</dbReference>
<gene>
    <name evidence="2" type="ORF">BEP19_06900</name>
</gene>
<proteinExistence type="predicted"/>
<name>A0A419SJM0_9BACL</name>
<feature type="transmembrane region" description="Helical" evidence="1">
    <location>
        <begin position="245"/>
        <end position="266"/>
    </location>
</feature>
<sequence length="326" mass="36334">MNNLVYNEMVKLLGKKRLLAVLLMIAILIPLFTYAQFKTAQTIEEKLGTTDWRASLQQQIIDAQNRLSSSRLSDEWREALQIRLAQQQYYLEHNINPSTPGAPTFIRLFLENSISLMLPLFVMVVTVDLISSEYSGGTIKLLLTRPVQRWKVLLSKVFVMILSISLILLAIVCLAYVISGLVFGYGGWNMPLLTGFVAEGADLNTSQVHLIPQWRYILMVLGLAWFVCLVVGSLSFMLSVLVKSAATGMGIMLAALISGVILRNMVSSWESAKYLFMVNLELTGYLSGSPPPIQGMTLGFSLSVLAAWGTLATFVSFWVFTQRDVY</sequence>
<feature type="transmembrane region" description="Helical" evidence="1">
    <location>
        <begin position="298"/>
        <end position="320"/>
    </location>
</feature>
<dbReference type="PANTHER" id="PTHR37305">
    <property type="entry name" value="INTEGRAL MEMBRANE PROTEIN-RELATED"/>
    <property type="match status" value="1"/>
</dbReference>
<dbReference type="RefSeq" id="WP_120189391.1">
    <property type="nucleotide sequence ID" value="NZ_MCHY01000008.1"/>
</dbReference>
<dbReference type="EMBL" id="MCHY01000008">
    <property type="protein sequence ID" value="RKD24129.1"/>
    <property type="molecule type" value="Genomic_DNA"/>
</dbReference>
<accession>A0A419SJM0</accession>
<feature type="transmembrane region" description="Helical" evidence="1">
    <location>
        <begin position="114"/>
        <end position="136"/>
    </location>
</feature>
<dbReference type="GO" id="GO:0140359">
    <property type="term" value="F:ABC-type transporter activity"/>
    <property type="evidence" value="ECO:0007669"/>
    <property type="project" value="InterPro"/>
</dbReference>
<protein>
    <submittedName>
        <fullName evidence="2">ABC transporter permease</fullName>
    </submittedName>
</protein>